<accession>E0SR59</accession>
<evidence type="ECO:0000256" key="1">
    <source>
        <dbReference type="SAM" id="Coils"/>
    </source>
</evidence>
<dbReference type="GO" id="GO:0016853">
    <property type="term" value="F:isomerase activity"/>
    <property type="evidence" value="ECO:0007669"/>
    <property type="project" value="InterPro"/>
</dbReference>
<evidence type="ECO:0000313" key="3">
    <source>
        <dbReference type="Proteomes" id="UP000001304"/>
    </source>
</evidence>
<dbReference type="InterPro" id="IPR032586">
    <property type="entry name" value="UxaE"/>
</dbReference>
<dbReference type="HOGENOM" id="CLU_1084199_0_0_2"/>
<name>E0SR59_IGNAA</name>
<dbReference type="EMBL" id="CP002098">
    <property type="protein sequence ID" value="ADM27208.1"/>
    <property type="molecule type" value="Genomic_DNA"/>
</dbReference>
<dbReference type="AlphaFoldDB" id="E0SR59"/>
<dbReference type="BioCyc" id="IAGG583356:GHAH-372-MONOMER"/>
<keyword evidence="1" id="KW-0175">Coiled coil</keyword>
<organism evidence="2 3">
    <name type="scientific">Ignisphaera aggregans (strain DSM 17230 / JCM 13409 / AQ1.S1)</name>
    <dbReference type="NCBI Taxonomy" id="583356"/>
    <lineage>
        <taxon>Archaea</taxon>
        <taxon>Thermoproteota</taxon>
        <taxon>Thermoprotei</taxon>
        <taxon>Desulfurococcales</taxon>
        <taxon>Desulfurococcaceae</taxon>
        <taxon>Ignisphaera</taxon>
    </lineage>
</organism>
<keyword evidence="3" id="KW-1185">Reference proteome</keyword>
<dbReference type="Proteomes" id="UP000001304">
    <property type="component" value="Chromosome"/>
</dbReference>
<dbReference type="STRING" id="583356.Igag_0366"/>
<gene>
    <name evidence="2" type="ordered locus">Igag_0366</name>
</gene>
<dbReference type="KEGG" id="iag:Igag_0366"/>
<dbReference type="Pfam" id="PF16257">
    <property type="entry name" value="UxaE"/>
    <property type="match status" value="1"/>
</dbReference>
<reference evidence="2 3" key="1">
    <citation type="journal article" date="2010" name="Stand. Genomic Sci.">
        <title>Complete genome sequence of Ignisphaera aggregans type strain (AQ1.S1).</title>
        <authorList>
            <person name="Goker M."/>
            <person name="Held B."/>
            <person name="Lapidus A."/>
            <person name="Nolan M."/>
            <person name="Spring S."/>
            <person name="Yasawong M."/>
            <person name="Lucas S."/>
            <person name="Glavina Del Rio T."/>
            <person name="Tice H."/>
            <person name="Cheng J.F."/>
            <person name="Goodwin L."/>
            <person name="Tapia R."/>
            <person name="Pitluck S."/>
            <person name="Liolios K."/>
            <person name="Ivanova N."/>
            <person name="Mavromatis K."/>
            <person name="Mikhailova N."/>
            <person name="Pati A."/>
            <person name="Chen A."/>
            <person name="Palaniappan K."/>
            <person name="Brambilla E."/>
            <person name="Land M."/>
            <person name="Hauser L."/>
            <person name="Chang Y.J."/>
            <person name="Jeffries C.D."/>
            <person name="Brettin T."/>
            <person name="Detter J.C."/>
            <person name="Han C."/>
            <person name="Rohde M."/>
            <person name="Sikorski J."/>
            <person name="Woyke T."/>
            <person name="Bristow J."/>
            <person name="Eisen J.A."/>
            <person name="Markowitz V."/>
            <person name="Hugenholtz P."/>
            <person name="Kyrpides N.C."/>
            <person name="Klenk H.P."/>
        </authorList>
    </citation>
    <scope>NUCLEOTIDE SEQUENCE [LARGE SCALE GENOMIC DNA]</scope>
    <source>
        <strain evidence="3">DSM 17230 / JCM 13409 / AQ1.S1</strain>
    </source>
</reference>
<proteinExistence type="predicted"/>
<feature type="coiled-coil region" evidence="1">
    <location>
        <begin position="205"/>
        <end position="236"/>
    </location>
</feature>
<protein>
    <submittedName>
        <fullName evidence="2">Uncharacterized protein</fullName>
    </submittedName>
</protein>
<evidence type="ECO:0000313" key="2">
    <source>
        <dbReference type="EMBL" id="ADM27208.1"/>
    </source>
</evidence>
<sequence>MRAKELFGEDVSIEIALDESPSETQLKELFFYINELLYKGLRFEFIAPNIGFRKREDYRGDLQELYNRVRKLHTIASNNGVYLSIHSGSGAHPYSDKGVGVWSTIGRATDGLVKYKMSGVLIQLLLEVMSRFPKGSTVRRVYEEIYDAVLDHLKKDISRGRGLASETLRKMIEDYEEHSNKYDVRADVFRHYFFVFQCIRDDSGVRYLRNRVIELFNEVKELRDRYREEVANLITREAEALGYINSVIRYRKYEYS</sequence>